<sequence length="85" mass="10262">MLNFLTYFYFWQRELHRRGNSFSDAKRKALFSTATLIMLNFFSIFFFLNHFVKHKFISALRGNDKLINRMLSFVIGLPILLLIYF</sequence>
<dbReference type="Proteomes" id="UP000240357">
    <property type="component" value="Unassembled WGS sequence"/>
</dbReference>
<accession>A0A2T2YGG1</accession>
<organism evidence="2 3">
    <name type="scientific">Adhaeribacter arboris</name>
    <dbReference type="NCBI Taxonomy" id="2072846"/>
    <lineage>
        <taxon>Bacteria</taxon>
        <taxon>Pseudomonadati</taxon>
        <taxon>Bacteroidota</taxon>
        <taxon>Cytophagia</taxon>
        <taxon>Cytophagales</taxon>
        <taxon>Hymenobacteraceae</taxon>
        <taxon>Adhaeribacter</taxon>
    </lineage>
</organism>
<dbReference type="AlphaFoldDB" id="A0A2T2YGG1"/>
<keyword evidence="1" id="KW-0472">Membrane</keyword>
<feature type="transmembrane region" description="Helical" evidence="1">
    <location>
        <begin position="29"/>
        <end position="52"/>
    </location>
</feature>
<dbReference type="EMBL" id="PYFT01000001">
    <property type="protein sequence ID" value="PSR54601.1"/>
    <property type="molecule type" value="Genomic_DNA"/>
</dbReference>
<gene>
    <name evidence="2" type="ORF">AHMF7605_14340</name>
</gene>
<evidence type="ECO:0000313" key="3">
    <source>
        <dbReference type="Proteomes" id="UP000240357"/>
    </source>
</evidence>
<protein>
    <submittedName>
        <fullName evidence="2">Uncharacterized protein</fullName>
    </submittedName>
</protein>
<proteinExistence type="predicted"/>
<reference evidence="2 3" key="1">
    <citation type="submission" date="2018-03" db="EMBL/GenBank/DDBJ databases">
        <title>Adhaeribacter sp. HMF7605 Genome sequencing and assembly.</title>
        <authorList>
            <person name="Kang H."/>
            <person name="Kang J."/>
            <person name="Cha I."/>
            <person name="Kim H."/>
            <person name="Joh K."/>
        </authorList>
    </citation>
    <scope>NUCLEOTIDE SEQUENCE [LARGE SCALE GENOMIC DNA]</scope>
    <source>
        <strain evidence="2 3">HMF7605</strain>
    </source>
</reference>
<keyword evidence="1" id="KW-0812">Transmembrane</keyword>
<name>A0A2T2YGG1_9BACT</name>
<evidence type="ECO:0000313" key="2">
    <source>
        <dbReference type="EMBL" id="PSR54601.1"/>
    </source>
</evidence>
<keyword evidence="3" id="KW-1185">Reference proteome</keyword>
<comment type="caution">
    <text evidence="2">The sequence shown here is derived from an EMBL/GenBank/DDBJ whole genome shotgun (WGS) entry which is preliminary data.</text>
</comment>
<feature type="transmembrane region" description="Helical" evidence="1">
    <location>
        <begin position="66"/>
        <end position="84"/>
    </location>
</feature>
<keyword evidence="1" id="KW-1133">Transmembrane helix</keyword>
<evidence type="ECO:0000256" key="1">
    <source>
        <dbReference type="SAM" id="Phobius"/>
    </source>
</evidence>